<keyword evidence="1" id="KW-0653">Protein transport</keyword>
<comment type="function">
    <text evidence="1">Has a role in nuclear-cytoplasmic transport of proteins and mRNAs.</text>
</comment>
<dbReference type="GO" id="GO:0015031">
    <property type="term" value="P:protein transport"/>
    <property type="evidence" value="ECO:0007669"/>
    <property type="project" value="UniProtKB-KW"/>
</dbReference>
<dbReference type="Proteomes" id="UP000887575">
    <property type="component" value="Unassembled WGS sequence"/>
</dbReference>
<keyword evidence="1" id="KW-0963">Cytoplasm</keyword>
<dbReference type="SUPFAM" id="SSF54427">
    <property type="entry name" value="NTF2-like"/>
    <property type="match status" value="1"/>
</dbReference>
<keyword evidence="1" id="KW-0813">Transport</keyword>
<proteinExistence type="predicted"/>
<evidence type="ECO:0000259" key="2">
    <source>
        <dbReference type="PROSITE" id="PS50177"/>
    </source>
</evidence>
<dbReference type="PANTHER" id="PTHR12612">
    <property type="entry name" value="NUCLEAR TRANSPORT FACTOR 2"/>
    <property type="match status" value="1"/>
</dbReference>
<dbReference type="PROSITE" id="PS50177">
    <property type="entry name" value="NTF2_DOMAIN"/>
    <property type="match status" value="1"/>
</dbReference>
<keyword evidence="1" id="KW-0539">Nucleus</keyword>
<dbReference type="InterPro" id="IPR018222">
    <property type="entry name" value="Nuclear_transport_factor_2_euk"/>
</dbReference>
<dbReference type="Pfam" id="PF02136">
    <property type="entry name" value="NTF2"/>
    <property type="match status" value="1"/>
</dbReference>
<evidence type="ECO:0000313" key="3">
    <source>
        <dbReference type="Proteomes" id="UP000887575"/>
    </source>
</evidence>
<dbReference type="AlphaFoldDB" id="A0AAF3J5C7"/>
<organism evidence="3 4">
    <name type="scientific">Mesorhabditis belari</name>
    <dbReference type="NCBI Taxonomy" id="2138241"/>
    <lineage>
        <taxon>Eukaryota</taxon>
        <taxon>Metazoa</taxon>
        <taxon>Ecdysozoa</taxon>
        <taxon>Nematoda</taxon>
        <taxon>Chromadorea</taxon>
        <taxon>Rhabditida</taxon>
        <taxon>Rhabditina</taxon>
        <taxon>Rhabditomorpha</taxon>
        <taxon>Rhabditoidea</taxon>
        <taxon>Rhabditidae</taxon>
        <taxon>Mesorhabditinae</taxon>
        <taxon>Mesorhabditis</taxon>
    </lineage>
</organism>
<dbReference type="GO" id="GO:0006913">
    <property type="term" value="P:nucleocytoplasmic transport"/>
    <property type="evidence" value="ECO:0007669"/>
    <property type="project" value="UniProtKB-UniRule"/>
</dbReference>
<dbReference type="InterPro" id="IPR002075">
    <property type="entry name" value="NTF2_dom"/>
</dbReference>
<keyword evidence="3" id="KW-1185">Reference proteome</keyword>
<sequence length="136" mass="15284">MSSLDIEKIDRKTCEDAMQLIRLYYEVIDRRRERLGFMYAEGASLVWNGNSVNGSQAIGKFLTEIPDTQHEVISVDVQRFSPLAAAPFGGDAMTALIAGGVIIDGIYHSFTQSMLLMRDPLSEKSMILSDRFRYVD</sequence>
<evidence type="ECO:0000313" key="4">
    <source>
        <dbReference type="WBParaSite" id="MBELARI_LOCUS17211"/>
    </source>
</evidence>
<dbReference type="GO" id="GO:0005737">
    <property type="term" value="C:cytoplasm"/>
    <property type="evidence" value="ECO:0007669"/>
    <property type="project" value="UniProtKB-SubCell"/>
</dbReference>
<dbReference type="InterPro" id="IPR032710">
    <property type="entry name" value="NTF2-like_dom_sf"/>
</dbReference>
<feature type="domain" description="NTF2" evidence="2">
    <location>
        <begin position="16"/>
        <end position="134"/>
    </location>
</feature>
<accession>A0AAF3J5C7</accession>
<dbReference type="Gene3D" id="3.10.450.50">
    <property type="match status" value="1"/>
</dbReference>
<evidence type="ECO:0000256" key="1">
    <source>
        <dbReference type="RuleBase" id="RU369002"/>
    </source>
</evidence>
<dbReference type="WBParaSite" id="MBELARI_LOCUS17211">
    <property type="protein sequence ID" value="MBELARI_LOCUS17211"/>
    <property type="gene ID" value="MBELARI_LOCUS17211"/>
</dbReference>
<dbReference type="GO" id="GO:0051028">
    <property type="term" value="P:mRNA transport"/>
    <property type="evidence" value="ECO:0007669"/>
    <property type="project" value="UniProtKB-UniRule"/>
</dbReference>
<dbReference type="InterPro" id="IPR045875">
    <property type="entry name" value="NTF2"/>
</dbReference>
<dbReference type="GO" id="GO:0005634">
    <property type="term" value="C:nucleus"/>
    <property type="evidence" value="ECO:0007669"/>
    <property type="project" value="UniProtKB-SubCell"/>
</dbReference>
<reference evidence="4" key="1">
    <citation type="submission" date="2024-02" db="UniProtKB">
        <authorList>
            <consortium name="WormBaseParasite"/>
        </authorList>
    </citation>
    <scope>IDENTIFICATION</scope>
</reference>
<comment type="subcellular location">
    <subcellularLocation>
        <location evidence="1">Cytoplasm</location>
    </subcellularLocation>
    <subcellularLocation>
        <location evidence="1">Nucleus</location>
    </subcellularLocation>
</comment>
<name>A0AAF3J5C7_9BILA</name>
<protein>
    <recommendedName>
        <fullName evidence="1">NTF2-related export protein</fullName>
    </recommendedName>
</protein>